<dbReference type="Gene3D" id="1.25.40.10">
    <property type="entry name" value="Tetratricopeptide repeat domain"/>
    <property type="match status" value="2"/>
</dbReference>
<feature type="repeat" description="PPR" evidence="5">
    <location>
        <begin position="769"/>
        <end position="804"/>
    </location>
</feature>
<feature type="repeat" description="PPR" evidence="5">
    <location>
        <begin position="805"/>
        <end position="839"/>
    </location>
</feature>
<feature type="region of interest" description="Disordered" evidence="6">
    <location>
        <begin position="139"/>
        <end position="209"/>
    </location>
</feature>
<dbReference type="Pfam" id="PF23276">
    <property type="entry name" value="TPR_24"/>
    <property type="match status" value="1"/>
</dbReference>
<dbReference type="SUPFAM" id="SSF48452">
    <property type="entry name" value="TPR-like"/>
    <property type="match status" value="2"/>
</dbReference>
<gene>
    <name evidence="8" type="ORF">PRZ48_003369</name>
</gene>
<feature type="region of interest" description="Disordered" evidence="6">
    <location>
        <begin position="985"/>
        <end position="1011"/>
    </location>
</feature>
<reference evidence="8 9" key="1">
    <citation type="journal article" date="2023" name="G3 (Bethesda)">
        <title>A chromosome-level genome assembly of Zasmidium syzygii isolated from banana leaves.</title>
        <authorList>
            <person name="van Westerhoven A.C."/>
            <person name="Mehrabi R."/>
            <person name="Talebi R."/>
            <person name="Steentjes M.B.F."/>
            <person name="Corcolon B."/>
            <person name="Chong P.A."/>
            <person name="Kema G.H.J."/>
            <person name="Seidl M.F."/>
        </authorList>
    </citation>
    <scope>NUCLEOTIDE SEQUENCE [LARGE SCALE GENOMIC DNA]</scope>
    <source>
        <strain evidence="8 9">P124</strain>
    </source>
</reference>
<evidence type="ECO:0000256" key="1">
    <source>
        <dbReference type="ARBA" id="ARBA00006192"/>
    </source>
</evidence>
<dbReference type="NCBIfam" id="TIGR00756">
    <property type="entry name" value="PPR"/>
    <property type="match status" value="2"/>
</dbReference>
<dbReference type="InterPro" id="IPR002885">
    <property type="entry name" value="PPR_rpt"/>
</dbReference>
<dbReference type="InterPro" id="IPR011990">
    <property type="entry name" value="TPR-like_helical_dom_sf"/>
</dbReference>
<dbReference type="EMBL" id="JAXOVC010000002">
    <property type="protein sequence ID" value="KAK4505406.1"/>
    <property type="molecule type" value="Genomic_DNA"/>
</dbReference>
<dbReference type="PANTHER" id="PTHR47447">
    <property type="entry name" value="OS03G0856100 PROTEIN"/>
    <property type="match status" value="1"/>
</dbReference>
<keyword evidence="2" id="KW-0677">Repeat</keyword>
<comment type="caution">
    <text evidence="8">The sequence shown here is derived from an EMBL/GenBank/DDBJ whole genome shotgun (WGS) entry which is preliminary data.</text>
</comment>
<evidence type="ECO:0000256" key="3">
    <source>
        <dbReference type="ARBA" id="ARBA00044493"/>
    </source>
</evidence>
<dbReference type="Pfam" id="PF13812">
    <property type="entry name" value="PPR_3"/>
    <property type="match status" value="1"/>
</dbReference>
<evidence type="ECO:0000313" key="8">
    <source>
        <dbReference type="EMBL" id="KAK4505406.1"/>
    </source>
</evidence>
<evidence type="ECO:0000259" key="7">
    <source>
        <dbReference type="Pfam" id="PF23276"/>
    </source>
</evidence>
<dbReference type="InterPro" id="IPR057027">
    <property type="entry name" value="TPR_mt"/>
</dbReference>
<feature type="repeat" description="PPR" evidence="5">
    <location>
        <begin position="623"/>
        <end position="657"/>
    </location>
</feature>
<sequence length="1221" mass="138647">MLERATACLKAGARDSLKCAQQAPRSKRRLHSTFWAHGAGGLDLPSWAVSTLPPPDLPLKDDSIRAKHAPGSQSLPSSTLPNDGLFLDFLYPPQALALLHRTQGQCCERWERRNAGRLPEGFVQVPRGYSVRSYANASGAAARDQKQDRSDNSSDNVADIRSSDELDRQTDLGGDQPVEEQASADSFIVREPSDGQHVPKSNYDPDAFGDTAGELAEAAIVETSNDPYKALRDLMAGRGVARGTDTTALSWRLYMSLSDDEKEDTGLKTRLLTYFAAQSNDVADAHCISLYYAIPLKDRQMPIYQAALTAFLRRKDVEFALGLHKEALGNIPNGHHISKELFKYAAETNHWYIAIHLQSHYLEVPGQKSQLGMFWLNISELPNLLEASTSFYIRLRRWRRQAAKTDEELKSYGAFCARLSEEALWQVLQAPWHESIPSKNTQLYELFSAIRDWHPRASNLLEEALSSLLGQQFNSPDEYAQAYHAISYLYKSYRRCGISRVPEWLLLSLLKRTVRYESRLREVQRSMHGLTARSIVRDWEDGYGKLSVPGIQTMMDSYSHEGLPNELHQWYDRLRQHYPDFRDREAILWTLIHVHARRADIRKATEAFNDVEKMFKYEEKEIPLKCWNVLIHAYMRVDDIEGAVSTVKRLTAAGMKPDERSMHSIAELLARRGDVEGVEDVLEQFDALVQQPRTPHLIGSLIQALVNNDELDRATQVLEDFIEQMKAREVRGSLTTCFNIIMTAYALRRDLTGTMKVYRWMQNNKTRTNAFTYSALMQALIHLRQTNSAKRILKSVMPRLGLRPTALHYAIVIAGYSNQGMYKEAIEMYQKLLNSNERPSLATHRTYLRAKALLEQRERRSRFRDDEPAPLQEVISELQQALGSRDGSDIAGKGPAFGYASYDLEQAAAAYVNSVMYIHGARRCLEAVTEMFRLYRVQHPDHADEPPPMLILTALMNALLHAQQYKEVELFWNLAKQQADLIAPSQTVPDLKPPTTAPQLPEPGRSSSHSNSAVLLRNEDTAEIGFSSASKTTAVQQPQVMQTDSTPSVGPRPAPARRHILTNAFRHYIAGLSRENRAVDMVTVCTRLLSQGYRLDNYAWNKLIEHLCGATPPLVLLAFTLTERFLIAGFPGWVRWSQTKFTPKRSARHQRLQHTRARYLRPGVLMPEYQTMVHLAAVYIELRRKETVDGTIPKRNRNQMQRLTGSIEEINDEVQGKLLND</sequence>
<comment type="similarity">
    <text evidence="1">Belongs to the CCM1 family.</text>
</comment>
<organism evidence="8 9">
    <name type="scientific">Zasmidium cellare</name>
    <name type="common">Wine cellar mold</name>
    <name type="synonym">Racodium cellare</name>
    <dbReference type="NCBI Taxonomy" id="395010"/>
    <lineage>
        <taxon>Eukaryota</taxon>
        <taxon>Fungi</taxon>
        <taxon>Dikarya</taxon>
        <taxon>Ascomycota</taxon>
        <taxon>Pezizomycotina</taxon>
        <taxon>Dothideomycetes</taxon>
        <taxon>Dothideomycetidae</taxon>
        <taxon>Mycosphaerellales</taxon>
        <taxon>Mycosphaerellaceae</taxon>
        <taxon>Zasmidium</taxon>
    </lineage>
</organism>
<feature type="compositionally biased region" description="Basic and acidic residues" evidence="6">
    <location>
        <begin position="143"/>
        <end position="152"/>
    </location>
</feature>
<keyword evidence="9" id="KW-1185">Reference proteome</keyword>
<evidence type="ECO:0000256" key="5">
    <source>
        <dbReference type="PROSITE-ProRule" id="PRU00708"/>
    </source>
</evidence>
<feature type="region of interest" description="Disordered" evidence="6">
    <location>
        <begin position="1029"/>
        <end position="1053"/>
    </location>
</feature>
<proteinExistence type="inferred from homology"/>
<dbReference type="Proteomes" id="UP001305779">
    <property type="component" value="Unassembled WGS sequence"/>
</dbReference>
<dbReference type="Pfam" id="PF01535">
    <property type="entry name" value="PPR"/>
    <property type="match status" value="1"/>
</dbReference>
<evidence type="ECO:0000256" key="4">
    <source>
        <dbReference type="ARBA" id="ARBA00044511"/>
    </source>
</evidence>
<comment type="subunit">
    <text evidence="4">Binds to mitochondrial small subunit 15S rRNA.</text>
</comment>
<evidence type="ECO:0000313" key="9">
    <source>
        <dbReference type="Proteomes" id="UP001305779"/>
    </source>
</evidence>
<feature type="compositionally biased region" description="Polar residues" evidence="6">
    <location>
        <begin position="1029"/>
        <end position="1048"/>
    </location>
</feature>
<evidence type="ECO:0000256" key="2">
    <source>
        <dbReference type="ARBA" id="ARBA00022737"/>
    </source>
</evidence>
<protein>
    <recommendedName>
        <fullName evidence="7">Pentatricopeptide repeat-containing protein-mitochondrial domain-containing protein</fullName>
    </recommendedName>
</protein>
<dbReference type="PANTHER" id="PTHR47447:SF23">
    <property type="entry name" value="PENTACOTRIPEPTIDE-REPEAT REGION OF PRORP DOMAIN-CONTAINING PROTEIN"/>
    <property type="match status" value="1"/>
</dbReference>
<feature type="domain" description="Pentatricopeptide repeat-containing protein-mitochondrial" evidence="7">
    <location>
        <begin position="586"/>
        <end position="719"/>
    </location>
</feature>
<feature type="region of interest" description="Disordered" evidence="6">
    <location>
        <begin position="58"/>
        <end position="78"/>
    </location>
</feature>
<dbReference type="PROSITE" id="PS51375">
    <property type="entry name" value="PPR"/>
    <property type="match status" value="3"/>
</dbReference>
<comment type="function">
    <text evidence="3">Regulates mitochondrial small subunit maturation by controlling 15S rRNA 5'-end processing. Localizes to the 5' precursor of the 15S rRNA in a position that is subsequently occupied by mS47 in the mature yeast mtSSU. Uses structure and sequence-specific RNA recognition, binding to a single-stranded region of the precursor and specifically recognizing bases -6 to -1. The exchange of Ccm1 for mS47 is coupled to the irreversible removal of precursor rRNA that is accompanied by conformational changes of the mitoribosomal proteins uS5m and mS26. These conformational changes signal completion of 5'-end rRNA processing through protection of the mature 5'-end of the 15S rRNA and stabilization of mS47. The removal of the 5' precursor together with the dissociation of Ccm1 may be catalyzed by the 5'-3' exoribonuclease Pet127. Involved in the specific removal of group I introns in mitochondrial encoded transcripts.</text>
</comment>
<name>A0ABR0EW45_ZASCE</name>
<accession>A0ABR0EW45</accession>
<evidence type="ECO:0000256" key="6">
    <source>
        <dbReference type="SAM" id="MobiDB-lite"/>
    </source>
</evidence>
<feature type="compositionally biased region" description="Basic and acidic residues" evidence="6">
    <location>
        <begin position="161"/>
        <end position="170"/>
    </location>
</feature>